<dbReference type="EMBL" id="BMAU01021137">
    <property type="protein sequence ID" value="GFX91960.1"/>
    <property type="molecule type" value="Genomic_DNA"/>
</dbReference>
<feature type="compositionally biased region" description="Basic and acidic residues" evidence="1">
    <location>
        <begin position="76"/>
        <end position="129"/>
    </location>
</feature>
<evidence type="ECO:0000256" key="1">
    <source>
        <dbReference type="SAM" id="MobiDB-lite"/>
    </source>
</evidence>
<feature type="region of interest" description="Disordered" evidence="1">
    <location>
        <begin position="76"/>
        <end position="139"/>
    </location>
</feature>
<evidence type="ECO:0000313" key="3">
    <source>
        <dbReference type="Proteomes" id="UP000887159"/>
    </source>
</evidence>
<organism evidence="2 3">
    <name type="scientific">Trichonephila clavipes</name>
    <name type="common">Golden silk orbweaver</name>
    <name type="synonym">Nephila clavipes</name>
    <dbReference type="NCBI Taxonomy" id="2585209"/>
    <lineage>
        <taxon>Eukaryota</taxon>
        <taxon>Metazoa</taxon>
        <taxon>Ecdysozoa</taxon>
        <taxon>Arthropoda</taxon>
        <taxon>Chelicerata</taxon>
        <taxon>Arachnida</taxon>
        <taxon>Araneae</taxon>
        <taxon>Araneomorphae</taxon>
        <taxon>Entelegynae</taxon>
        <taxon>Araneoidea</taxon>
        <taxon>Nephilidae</taxon>
        <taxon>Trichonephila</taxon>
    </lineage>
</organism>
<keyword evidence="3" id="KW-1185">Reference proteome</keyword>
<reference evidence="2" key="1">
    <citation type="submission" date="2020-08" db="EMBL/GenBank/DDBJ databases">
        <title>Multicomponent nature underlies the extraordinary mechanical properties of spider dragline silk.</title>
        <authorList>
            <person name="Kono N."/>
            <person name="Nakamura H."/>
            <person name="Mori M."/>
            <person name="Yoshida Y."/>
            <person name="Ohtoshi R."/>
            <person name="Malay A.D."/>
            <person name="Moran D.A.P."/>
            <person name="Tomita M."/>
            <person name="Numata K."/>
            <person name="Arakawa K."/>
        </authorList>
    </citation>
    <scope>NUCLEOTIDE SEQUENCE</scope>
</reference>
<gene>
    <name evidence="2" type="ORF">TNCV_3577901</name>
</gene>
<name>A0A8X6RDA0_TRICX</name>
<sequence>MVSQLAGKFVAVSRRRISRQIVNNRLAETGLYAWCPVWRNPLTASSNKDRCGVKGILGKGGVMDKCDQMWNKELWRLGTDDSGEGERKKSGENGRKEKGEETEGGETRGEDRRDGERKGLSPEIGEKKTMNAGGVENGI</sequence>
<accession>A0A8X6RDA0</accession>
<dbReference type="Proteomes" id="UP000887159">
    <property type="component" value="Unassembled WGS sequence"/>
</dbReference>
<evidence type="ECO:0000313" key="2">
    <source>
        <dbReference type="EMBL" id="GFX91960.1"/>
    </source>
</evidence>
<comment type="caution">
    <text evidence="2">The sequence shown here is derived from an EMBL/GenBank/DDBJ whole genome shotgun (WGS) entry which is preliminary data.</text>
</comment>
<protein>
    <submittedName>
        <fullName evidence="2">Uncharacterized protein</fullName>
    </submittedName>
</protein>
<proteinExistence type="predicted"/>
<dbReference type="AlphaFoldDB" id="A0A8X6RDA0"/>